<proteinExistence type="predicted"/>
<keyword evidence="3" id="KW-1185">Reference proteome</keyword>
<protein>
    <recommendedName>
        <fullName evidence="1">DUF7582 domain-containing protein</fullName>
    </recommendedName>
</protein>
<name>A0A086TG90_HAPC1</name>
<comment type="caution">
    <text evidence="2">The sequence shown here is derived from an EMBL/GenBank/DDBJ whole genome shotgun (WGS) entry which is preliminary data.</text>
</comment>
<organism evidence="2 3">
    <name type="scientific">Hapsidospora chrysogenum (strain ATCC 11550 / CBS 779.69 / DSM 880 / IAM 14645 / JCM 23072 / IMI 49137)</name>
    <name type="common">Acremonium chrysogenum</name>
    <dbReference type="NCBI Taxonomy" id="857340"/>
    <lineage>
        <taxon>Eukaryota</taxon>
        <taxon>Fungi</taxon>
        <taxon>Dikarya</taxon>
        <taxon>Ascomycota</taxon>
        <taxon>Pezizomycotina</taxon>
        <taxon>Sordariomycetes</taxon>
        <taxon>Hypocreomycetidae</taxon>
        <taxon>Hypocreales</taxon>
        <taxon>Bionectriaceae</taxon>
        <taxon>Hapsidospora</taxon>
    </lineage>
</organism>
<dbReference type="OrthoDB" id="3348320at2759"/>
<gene>
    <name evidence="2" type="ORF">ACRE_008100</name>
</gene>
<dbReference type="InterPro" id="IPR056004">
    <property type="entry name" value="DUF7582"/>
</dbReference>
<evidence type="ECO:0000313" key="2">
    <source>
        <dbReference type="EMBL" id="KFH48372.1"/>
    </source>
</evidence>
<evidence type="ECO:0000259" key="1">
    <source>
        <dbReference type="Pfam" id="PF24483"/>
    </source>
</evidence>
<evidence type="ECO:0000313" key="3">
    <source>
        <dbReference type="Proteomes" id="UP000029964"/>
    </source>
</evidence>
<dbReference type="Proteomes" id="UP000029964">
    <property type="component" value="Unassembled WGS sequence"/>
</dbReference>
<reference evidence="3" key="1">
    <citation type="journal article" date="2014" name="Genome Announc.">
        <title>Genome sequence and annotation of Acremonium chrysogenum, producer of the beta-lactam antibiotic cephalosporin C.</title>
        <authorList>
            <person name="Terfehr D."/>
            <person name="Dahlmann T.A."/>
            <person name="Specht T."/>
            <person name="Zadra I."/>
            <person name="Kuernsteiner H."/>
            <person name="Kueck U."/>
        </authorList>
    </citation>
    <scope>NUCLEOTIDE SEQUENCE [LARGE SCALE GENOMIC DNA]</scope>
    <source>
        <strain evidence="3">ATCC 11550 / CBS 779.69 / DSM 880 / IAM 14645 / JCM 23072 / IMI 49137</strain>
    </source>
</reference>
<dbReference type="Pfam" id="PF24483">
    <property type="entry name" value="DUF7582"/>
    <property type="match status" value="1"/>
</dbReference>
<dbReference type="EMBL" id="JPKY01000004">
    <property type="protein sequence ID" value="KFH48372.1"/>
    <property type="molecule type" value="Genomic_DNA"/>
</dbReference>
<dbReference type="AlphaFoldDB" id="A0A086TG90"/>
<dbReference type="HOGENOM" id="CLU_093582_0_0_1"/>
<sequence>MSTLEPMTSEVMQRALALLDDDIGTREVLLSVAPIRLISIGGYLSVCLLRSREASYDIDCVLDPNLAAADDYVSELRAAISSVALKEGLGKKWLNWELQTFVSRARRSDLFLESIDQDISIYSGTNLVVFAGRLDWALERKMRRVSHALERRQVKDVDLEDAAALIRYMVGQTHQPLSFGYVRGLNYNGFDVTPTDAALRAVARYYTETYGEVGLVE</sequence>
<dbReference type="STRING" id="857340.A0A086TG90"/>
<feature type="domain" description="DUF7582" evidence="1">
    <location>
        <begin position="75"/>
        <end position="212"/>
    </location>
</feature>
<accession>A0A086TG90</accession>